<dbReference type="PATRIC" id="fig|480.237.peg.1760"/>
<keyword evidence="3" id="KW-1003">Cell membrane</keyword>
<dbReference type="RefSeq" id="WP_064610188.1">
    <property type="nucleotide sequence ID" value="NZ_LXHB01000028.1"/>
</dbReference>
<proteinExistence type="inferred from homology"/>
<evidence type="ECO:0000256" key="7">
    <source>
        <dbReference type="SAM" id="Phobius"/>
    </source>
</evidence>
<evidence type="ECO:0000256" key="1">
    <source>
        <dbReference type="ARBA" id="ARBA00004651"/>
    </source>
</evidence>
<evidence type="ECO:0000313" key="8">
    <source>
        <dbReference type="EMBL" id="OAU98357.1"/>
    </source>
</evidence>
<dbReference type="AlphaFoldDB" id="A0A198UST9"/>
<keyword evidence="4 7" id="KW-0812">Transmembrane</keyword>
<sequence>MFSMIWVLIVGFVVGLLARALKPGADGMGWILTMILGVAGAYVGAFIADFVGVNAQSGFSYLIFSVIGAMILLFIYEILVGKRRLK</sequence>
<evidence type="ECO:0000256" key="3">
    <source>
        <dbReference type="ARBA" id="ARBA00022475"/>
    </source>
</evidence>
<evidence type="ECO:0000256" key="4">
    <source>
        <dbReference type="ARBA" id="ARBA00022692"/>
    </source>
</evidence>
<gene>
    <name evidence="8" type="ORF">AO384_0118</name>
</gene>
<feature type="transmembrane region" description="Helical" evidence="7">
    <location>
        <begin position="59"/>
        <end position="79"/>
    </location>
</feature>
<dbReference type="GO" id="GO:0005886">
    <property type="term" value="C:plasma membrane"/>
    <property type="evidence" value="ECO:0007669"/>
    <property type="project" value="UniProtKB-SubCell"/>
</dbReference>
<evidence type="ECO:0000256" key="5">
    <source>
        <dbReference type="ARBA" id="ARBA00022989"/>
    </source>
</evidence>
<feature type="transmembrane region" description="Helical" evidence="7">
    <location>
        <begin position="30"/>
        <end position="52"/>
    </location>
</feature>
<reference evidence="8 9" key="1">
    <citation type="journal article" date="2016" name="Genome Biol. Evol.">
        <title>Comparative Genomic Analyses of the Moraxella catarrhalis Serosensitive and Seroresistant Lineages Demonstrate Their Independent Evolution.</title>
        <authorList>
            <person name="Earl J.P."/>
            <person name="de Vries S.P."/>
            <person name="Ahmed A."/>
            <person name="Powell E."/>
            <person name="Schultz M.P."/>
            <person name="Hermans P.W."/>
            <person name="Hill D.J."/>
            <person name="Zhou Z."/>
            <person name="Constantinidou C.I."/>
            <person name="Hu F.Z."/>
            <person name="Bootsma H.J."/>
            <person name="Ehrlich G.D."/>
        </authorList>
    </citation>
    <scope>NUCLEOTIDE SEQUENCE [LARGE SCALE GENOMIC DNA]</scope>
    <source>
        <strain evidence="8 9">Z7542</strain>
    </source>
</reference>
<comment type="caution">
    <text evidence="8">The sequence shown here is derived from an EMBL/GenBank/DDBJ whole genome shotgun (WGS) entry which is preliminary data.</text>
</comment>
<dbReference type="eggNOG" id="COG2261">
    <property type="taxonomic scope" value="Bacteria"/>
</dbReference>
<keyword evidence="9" id="KW-1185">Reference proteome</keyword>
<organism evidence="8 9">
    <name type="scientific">Moraxella catarrhalis</name>
    <name type="common">Branhamella catarrhalis</name>
    <dbReference type="NCBI Taxonomy" id="480"/>
    <lineage>
        <taxon>Bacteria</taxon>
        <taxon>Pseudomonadati</taxon>
        <taxon>Pseudomonadota</taxon>
        <taxon>Gammaproteobacteria</taxon>
        <taxon>Moraxellales</taxon>
        <taxon>Moraxellaceae</taxon>
        <taxon>Moraxella</taxon>
    </lineage>
</organism>
<dbReference type="Pfam" id="PF04226">
    <property type="entry name" value="Transgly_assoc"/>
    <property type="match status" value="1"/>
</dbReference>
<evidence type="ECO:0000256" key="2">
    <source>
        <dbReference type="ARBA" id="ARBA00011006"/>
    </source>
</evidence>
<accession>A0A198UST9</accession>
<dbReference type="OrthoDB" id="9811343at2"/>
<protein>
    <submittedName>
        <fullName evidence="8">Transglycosylase associated protein</fullName>
    </submittedName>
</protein>
<dbReference type="EMBL" id="LXHC01000002">
    <property type="protein sequence ID" value="OAU98357.1"/>
    <property type="molecule type" value="Genomic_DNA"/>
</dbReference>
<comment type="subcellular location">
    <subcellularLocation>
        <location evidence="1">Cell membrane</location>
        <topology evidence="1">Multi-pass membrane protein</topology>
    </subcellularLocation>
</comment>
<keyword evidence="5 7" id="KW-1133">Transmembrane helix</keyword>
<keyword evidence="6 7" id="KW-0472">Membrane</keyword>
<name>A0A198UST9_MORCA</name>
<dbReference type="PANTHER" id="PTHR33884:SF7">
    <property type="entry name" value="BSL8023 PROTEIN"/>
    <property type="match status" value="1"/>
</dbReference>
<comment type="similarity">
    <text evidence="2">Belongs to the UPF0410 family.</text>
</comment>
<evidence type="ECO:0000256" key="6">
    <source>
        <dbReference type="ARBA" id="ARBA00023136"/>
    </source>
</evidence>
<dbReference type="InterPro" id="IPR007341">
    <property type="entry name" value="Transgly_assoc"/>
</dbReference>
<dbReference type="PANTHER" id="PTHR33884">
    <property type="entry name" value="UPF0410 PROTEIN YMGE"/>
    <property type="match status" value="1"/>
</dbReference>
<dbReference type="Proteomes" id="UP000078228">
    <property type="component" value="Unassembled WGS sequence"/>
</dbReference>
<evidence type="ECO:0000313" key="9">
    <source>
        <dbReference type="Proteomes" id="UP000078228"/>
    </source>
</evidence>